<proteinExistence type="predicted"/>
<dbReference type="EMBL" id="CP045201">
    <property type="protein sequence ID" value="QOL80455.1"/>
    <property type="molecule type" value="Genomic_DNA"/>
</dbReference>
<reference evidence="1 2" key="1">
    <citation type="submission" date="2019-10" db="EMBL/GenBank/DDBJ databases">
        <title>Pseudopuniceibacterium sp. HQ09 islated from Antarctica.</title>
        <authorList>
            <person name="Liao L."/>
            <person name="Su S."/>
            <person name="Chen B."/>
            <person name="Yu Y."/>
        </authorList>
    </citation>
    <scope>NUCLEOTIDE SEQUENCE [LARGE SCALE GENOMIC DNA]</scope>
    <source>
        <strain evidence="1 2">HQ09</strain>
    </source>
</reference>
<organism evidence="1 2">
    <name type="scientific">Pseudooceanicola spongiae</name>
    <dbReference type="NCBI Taxonomy" id="2613965"/>
    <lineage>
        <taxon>Bacteria</taxon>
        <taxon>Pseudomonadati</taxon>
        <taxon>Pseudomonadota</taxon>
        <taxon>Alphaproteobacteria</taxon>
        <taxon>Rhodobacterales</taxon>
        <taxon>Paracoccaceae</taxon>
        <taxon>Pseudooceanicola</taxon>
    </lineage>
</organism>
<keyword evidence="2" id="KW-1185">Reference proteome</keyword>
<dbReference type="AlphaFoldDB" id="A0A7L9WJ98"/>
<protein>
    <submittedName>
        <fullName evidence="1">Uncharacterized protein</fullName>
    </submittedName>
</protein>
<gene>
    <name evidence="1" type="ORF">F3W81_06295</name>
</gene>
<evidence type="ECO:0000313" key="1">
    <source>
        <dbReference type="EMBL" id="QOL80455.1"/>
    </source>
</evidence>
<dbReference type="RefSeq" id="WP_193082775.1">
    <property type="nucleotide sequence ID" value="NZ_CP045201.1"/>
</dbReference>
<evidence type="ECO:0000313" key="2">
    <source>
        <dbReference type="Proteomes" id="UP000594118"/>
    </source>
</evidence>
<name>A0A7L9WJ98_9RHOB</name>
<accession>A0A7L9WJ98</accession>
<dbReference type="KEGG" id="pshq:F3W81_06295"/>
<dbReference type="Proteomes" id="UP000594118">
    <property type="component" value="Chromosome"/>
</dbReference>
<sequence>MTNERVCANNAPMPAESVKAWQNESVHGLALCAEHIFKDHIQKAEDLRAQEASYRAGLPKTPDDALRSGLRVIHPEGEDYPEGVEEALHLSFALEAMLRKGELDEAGPSHDAALYVADRITLAMQLVVRQLDYLSDVLGSPGRVARDFP</sequence>